<dbReference type="EMBL" id="LAZR01000099">
    <property type="protein sequence ID" value="KKN91855.1"/>
    <property type="molecule type" value="Genomic_DNA"/>
</dbReference>
<sequence>MNFSLTDEQRMLVESAERYGRDKYTFEERRHIGSNPEGFSRQHWNQFAEMGWLALAIPESCGGLGGTATDIAMLMEPLGSALIIEPVVDTAILAASLIGASPDPAQREQWLGRIATGELIVALAHQEQASRNEYDFQVRTSATRTADGWSLSGQKHRVFHGAAASVLLVSAHLEGTADLGLFIVDSHSAGLSSEHYELIDGSRGADIRLNGVQVPATALLMNGGLTEQALEQALDQAILAGCSAAIGSMEAVMAMTADYLKTRVQYGKPLAQFQALQHRMAEMFVETDQSRAILHSALAAVESTDAGGRQAAISAAKYQISKAAYFVASQGIQLHGGIGTTEEYAVGHHYKMAVMFDQRFGDASFHLDRSSLGIDQLDQPLKGALYA</sequence>
<comment type="similarity">
    <text evidence="2">Belongs to the acyl-CoA dehydrogenase family.</text>
</comment>
<evidence type="ECO:0000256" key="5">
    <source>
        <dbReference type="ARBA" id="ARBA00023002"/>
    </source>
</evidence>
<accession>A0A0F9UF78</accession>
<protein>
    <recommendedName>
        <fullName evidence="9">Acyl-CoA dehydrogenase</fullName>
    </recommendedName>
</protein>
<evidence type="ECO:0000313" key="8">
    <source>
        <dbReference type="EMBL" id="KKN91855.1"/>
    </source>
</evidence>
<name>A0A0F9UF78_9ZZZZ</name>
<dbReference type="PANTHER" id="PTHR43884">
    <property type="entry name" value="ACYL-COA DEHYDROGENASE"/>
    <property type="match status" value="1"/>
</dbReference>
<dbReference type="InterPro" id="IPR036250">
    <property type="entry name" value="AcylCo_DH-like_C"/>
</dbReference>
<dbReference type="PANTHER" id="PTHR43884:SF20">
    <property type="entry name" value="ACYL-COA DEHYDROGENASE FADE28"/>
    <property type="match status" value="1"/>
</dbReference>
<gene>
    <name evidence="8" type="ORF">LCGC14_0213300</name>
</gene>
<feature type="domain" description="Acyl-CoA dehydrogenase/oxidase C-terminal" evidence="6">
    <location>
        <begin position="233"/>
        <end position="353"/>
    </location>
</feature>
<dbReference type="SUPFAM" id="SSF47203">
    <property type="entry name" value="Acyl-CoA dehydrogenase C-terminal domain-like"/>
    <property type="match status" value="1"/>
</dbReference>
<evidence type="ECO:0000259" key="7">
    <source>
        <dbReference type="Pfam" id="PF02771"/>
    </source>
</evidence>
<comment type="cofactor">
    <cofactor evidence="1">
        <name>FAD</name>
        <dbReference type="ChEBI" id="CHEBI:57692"/>
    </cofactor>
</comment>
<dbReference type="AlphaFoldDB" id="A0A0F9UF78"/>
<keyword evidence="4" id="KW-0274">FAD</keyword>
<dbReference type="InterPro" id="IPR009075">
    <property type="entry name" value="AcylCo_DH/oxidase_C"/>
</dbReference>
<dbReference type="SUPFAM" id="SSF56645">
    <property type="entry name" value="Acyl-CoA dehydrogenase NM domain-like"/>
    <property type="match status" value="1"/>
</dbReference>
<evidence type="ECO:0000256" key="2">
    <source>
        <dbReference type="ARBA" id="ARBA00009347"/>
    </source>
</evidence>
<organism evidence="8">
    <name type="scientific">marine sediment metagenome</name>
    <dbReference type="NCBI Taxonomy" id="412755"/>
    <lineage>
        <taxon>unclassified sequences</taxon>
        <taxon>metagenomes</taxon>
        <taxon>ecological metagenomes</taxon>
    </lineage>
</organism>
<dbReference type="GO" id="GO:0003995">
    <property type="term" value="F:acyl-CoA dehydrogenase activity"/>
    <property type="evidence" value="ECO:0007669"/>
    <property type="project" value="TreeGrafter"/>
</dbReference>
<dbReference type="InterPro" id="IPR009100">
    <property type="entry name" value="AcylCoA_DH/oxidase_NM_dom_sf"/>
</dbReference>
<evidence type="ECO:0000256" key="3">
    <source>
        <dbReference type="ARBA" id="ARBA00022630"/>
    </source>
</evidence>
<evidence type="ECO:0000256" key="1">
    <source>
        <dbReference type="ARBA" id="ARBA00001974"/>
    </source>
</evidence>
<proteinExistence type="inferred from homology"/>
<evidence type="ECO:0008006" key="9">
    <source>
        <dbReference type="Google" id="ProtNLM"/>
    </source>
</evidence>
<keyword evidence="3" id="KW-0285">Flavoprotein</keyword>
<dbReference type="Pfam" id="PF00441">
    <property type="entry name" value="Acyl-CoA_dh_1"/>
    <property type="match status" value="1"/>
</dbReference>
<evidence type="ECO:0000256" key="4">
    <source>
        <dbReference type="ARBA" id="ARBA00022827"/>
    </source>
</evidence>
<feature type="domain" description="Acyl-CoA dehydrogenase/oxidase N-terminal" evidence="7">
    <location>
        <begin position="6"/>
        <end position="118"/>
    </location>
</feature>
<dbReference type="Gene3D" id="1.10.540.10">
    <property type="entry name" value="Acyl-CoA dehydrogenase/oxidase, N-terminal domain"/>
    <property type="match status" value="1"/>
</dbReference>
<dbReference type="InterPro" id="IPR013786">
    <property type="entry name" value="AcylCoA_DH/ox_N"/>
</dbReference>
<dbReference type="InterPro" id="IPR046373">
    <property type="entry name" value="Acyl-CoA_Oxase/DH_mid-dom_sf"/>
</dbReference>
<comment type="caution">
    <text evidence="8">The sequence shown here is derived from an EMBL/GenBank/DDBJ whole genome shotgun (WGS) entry which is preliminary data.</text>
</comment>
<dbReference type="Gene3D" id="2.40.110.10">
    <property type="entry name" value="Butyryl-CoA Dehydrogenase, subunit A, domain 2"/>
    <property type="match status" value="1"/>
</dbReference>
<dbReference type="GO" id="GO:0050660">
    <property type="term" value="F:flavin adenine dinucleotide binding"/>
    <property type="evidence" value="ECO:0007669"/>
    <property type="project" value="InterPro"/>
</dbReference>
<dbReference type="Pfam" id="PF02771">
    <property type="entry name" value="Acyl-CoA_dh_N"/>
    <property type="match status" value="1"/>
</dbReference>
<dbReference type="Gene3D" id="1.20.140.10">
    <property type="entry name" value="Butyryl-CoA Dehydrogenase, subunit A, domain 3"/>
    <property type="match status" value="1"/>
</dbReference>
<reference evidence="8" key="1">
    <citation type="journal article" date="2015" name="Nature">
        <title>Complex archaea that bridge the gap between prokaryotes and eukaryotes.</title>
        <authorList>
            <person name="Spang A."/>
            <person name="Saw J.H."/>
            <person name="Jorgensen S.L."/>
            <person name="Zaremba-Niedzwiedzka K."/>
            <person name="Martijn J."/>
            <person name="Lind A.E."/>
            <person name="van Eijk R."/>
            <person name="Schleper C."/>
            <person name="Guy L."/>
            <person name="Ettema T.J."/>
        </authorList>
    </citation>
    <scope>NUCLEOTIDE SEQUENCE</scope>
</reference>
<dbReference type="CDD" id="cd00567">
    <property type="entry name" value="ACAD"/>
    <property type="match status" value="1"/>
</dbReference>
<dbReference type="InterPro" id="IPR037069">
    <property type="entry name" value="AcylCoA_DH/ox_N_sf"/>
</dbReference>
<keyword evidence="5" id="KW-0560">Oxidoreductase</keyword>
<evidence type="ECO:0000259" key="6">
    <source>
        <dbReference type="Pfam" id="PF00441"/>
    </source>
</evidence>